<feature type="transmembrane region" description="Helical" evidence="8">
    <location>
        <begin position="294"/>
        <end position="315"/>
    </location>
</feature>
<dbReference type="EMBL" id="CABVLU010000001">
    <property type="protein sequence ID" value="VVT43672.1"/>
    <property type="molecule type" value="Genomic_DNA"/>
</dbReference>
<keyword evidence="5 8" id="KW-1133">Transmembrane helix</keyword>
<evidence type="ECO:0000256" key="6">
    <source>
        <dbReference type="ARBA" id="ARBA00023136"/>
    </source>
</evidence>
<evidence type="ECO:0000256" key="4">
    <source>
        <dbReference type="ARBA" id="ARBA00022692"/>
    </source>
</evidence>
<comment type="similarity">
    <text evidence="2">Belongs to the oligopeptide OPT transporter family.</text>
</comment>
<feature type="transmembrane region" description="Helical" evidence="8">
    <location>
        <begin position="913"/>
        <end position="929"/>
    </location>
</feature>
<accession>A0A5E8B228</accession>
<feature type="transmembrane region" description="Helical" evidence="8">
    <location>
        <begin position="941"/>
        <end position="967"/>
    </location>
</feature>
<keyword evidence="4 8" id="KW-0812">Transmembrane</keyword>
<evidence type="ECO:0000256" key="5">
    <source>
        <dbReference type="ARBA" id="ARBA00022989"/>
    </source>
</evidence>
<dbReference type="GeneID" id="43578916"/>
<gene>
    <name evidence="9" type="ORF">SAPINGB_P000092</name>
</gene>
<evidence type="ECO:0000256" key="3">
    <source>
        <dbReference type="ARBA" id="ARBA00022448"/>
    </source>
</evidence>
<dbReference type="PANTHER" id="PTHR31645">
    <property type="entry name" value="OLIGOPEPTIDE TRANSPORTER YGL114W-RELATED"/>
    <property type="match status" value="1"/>
</dbReference>
<proteinExistence type="inferred from homology"/>
<feature type="transmembrane region" description="Helical" evidence="8">
    <location>
        <begin position="26"/>
        <end position="46"/>
    </location>
</feature>
<sequence>MIPVAHASSKERSLREWLLKADLPQVTIRSIIAGLLIGSIVLFSNFQFGLQTGWVSMMSLPSSLLAFALFRTLQHSYSATNNSDRPRFLAFLDTPFTDVENVFVQSLAVAVGTGPLAFGFVGVIPAIEKFLTPEEAGLSPSSSNDPPIFSLFTRRSEQTGDSPISFSLIQLIMWSSALAFFGVFFGVLLRKQIIVKEKLRFPSGSATATMIAVLHQNEISDIHDDYVSPNQYSLEDDYNYDDDDNDPVTQDPGYDSMSNIDTDSEDPNQEIMRPSDTSRLEHLSKKIYSENIRILLFSFAVSASYSLFSYFFPILRNIPLFGKNLAKNYLWTFQPSPAYVGQGIIMGLPTVSAMLFGAILGWAILGPMAQRNGWATGPVDDWKTGAQGWILWVSLAIMVADTVVSFLTITGISLQKAVFRNNSNSNTATTTQNSEGTRLKLKNVFNIIDRFIKAKGSLSFTSSESQQQQQQQQQQHNGYTTLNTEADSFDSSKSLNEDTDSEPDAEPRHIVGISFAVLGLVLSCLYCVVALKLTFLLPTRETLTLPSFHFQMPVIPVIAAVLLALLLAILGVRALGETDLNPVSGIGKISQLIFAVLVPPKTHPAAVLINLVAGGVTEAGAQQAGDLMQDLKTGHLIGASPRAQFIAQVIGSIWSVILSAIVYRLYDTVYKIPGDTFRIPTAVVWIDCARLVTGKGLPPKVSRYAWGFGLVFAFLAMIKTIAPTLVSRYNKNTSESEPEITETPSARAKGKGITRHFSNNSSLLGTTTDFSSSNINNEDSLDITITDAGTSTSHEPSSFNVQVPPEDLVDEYVDTATTAEIPSSSSGHQTLNTINNNLVMPLGGDVLMSASASRWSSSVGEPLGALLLDSTKTAWAFFIRIASHCIFQAAVHARFIPSGVAVGIGIYNTPSFTLARFLGGLFAAYWVRLKNNSDNDATLKLVVLSSGLVLGEGVFSIISLIMTSIGVPHF</sequence>
<feature type="region of interest" description="Disordered" evidence="7">
    <location>
        <begin position="486"/>
        <end position="505"/>
    </location>
</feature>
<feature type="transmembrane region" description="Helical" evidence="8">
    <location>
        <begin position="510"/>
        <end position="533"/>
    </location>
</feature>
<evidence type="ECO:0000256" key="1">
    <source>
        <dbReference type="ARBA" id="ARBA00004141"/>
    </source>
</evidence>
<feature type="transmembrane region" description="Helical" evidence="8">
    <location>
        <begin position="553"/>
        <end position="572"/>
    </location>
</feature>
<feature type="compositionally biased region" description="Acidic residues" evidence="7">
    <location>
        <begin position="237"/>
        <end position="246"/>
    </location>
</feature>
<dbReference type="RefSeq" id="XP_031850707.1">
    <property type="nucleotide sequence ID" value="XM_031994816.1"/>
</dbReference>
<feature type="transmembrane region" description="Helical" evidence="8">
    <location>
        <begin position="645"/>
        <end position="666"/>
    </location>
</feature>
<feature type="region of interest" description="Disordered" evidence="7">
    <location>
        <begin position="237"/>
        <end position="272"/>
    </location>
</feature>
<dbReference type="PANTHER" id="PTHR31645:SF0">
    <property type="entry name" value="OLIGOPEPTIDE TRANSPORTER YGL114W-RELATED"/>
    <property type="match status" value="1"/>
</dbReference>
<dbReference type="Pfam" id="PF03169">
    <property type="entry name" value="OPT"/>
    <property type="match status" value="2"/>
</dbReference>
<evidence type="ECO:0000256" key="8">
    <source>
        <dbReference type="SAM" id="Phobius"/>
    </source>
</evidence>
<evidence type="ECO:0000256" key="7">
    <source>
        <dbReference type="SAM" id="MobiDB-lite"/>
    </source>
</evidence>
<dbReference type="InterPro" id="IPR004813">
    <property type="entry name" value="OPT"/>
</dbReference>
<feature type="transmembrane region" description="Helical" evidence="8">
    <location>
        <begin position="704"/>
        <end position="722"/>
    </location>
</feature>
<reference evidence="9 10" key="1">
    <citation type="submission" date="2019-09" db="EMBL/GenBank/DDBJ databases">
        <authorList>
            <person name="Brejova B."/>
        </authorList>
    </citation>
    <scope>NUCLEOTIDE SEQUENCE [LARGE SCALE GENOMIC DNA]</scope>
</reference>
<feature type="transmembrane region" description="Helical" evidence="8">
    <location>
        <begin position="339"/>
        <end position="365"/>
    </location>
</feature>
<dbReference type="NCBIfam" id="TIGR00728">
    <property type="entry name" value="OPT_sfam"/>
    <property type="match status" value="2"/>
</dbReference>
<dbReference type="InterPro" id="IPR045035">
    <property type="entry name" value="YSL-like"/>
</dbReference>
<organism evidence="9 10">
    <name type="scientific">Magnusiomyces paraingens</name>
    <dbReference type="NCBI Taxonomy" id="2606893"/>
    <lineage>
        <taxon>Eukaryota</taxon>
        <taxon>Fungi</taxon>
        <taxon>Dikarya</taxon>
        <taxon>Ascomycota</taxon>
        <taxon>Saccharomycotina</taxon>
        <taxon>Dipodascomycetes</taxon>
        <taxon>Dipodascales</taxon>
        <taxon>Dipodascaceae</taxon>
        <taxon>Magnusiomyces</taxon>
    </lineage>
</organism>
<feature type="transmembrane region" description="Helical" evidence="8">
    <location>
        <begin position="164"/>
        <end position="189"/>
    </location>
</feature>
<name>A0A5E8B228_9ASCO</name>
<dbReference type="OrthoDB" id="627262at2759"/>
<evidence type="ECO:0000313" key="10">
    <source>
        <dbReference type="Proteomes" id="UP000398389"/>
    </source>
</evidence>
<protein>
    <recommendedName>
        <fullName evidence="11">Oligopeptide transporter</fullName>
    </recommendedName>
</protein>
<dbReference type="Proteomes" id="UP000398389">
    <property type="component" value="Unassembled WGS sequence"/>
</dbReference>
<dbReference type="AlphaFoldDB" id="A0A5E8B228"/>
<feature type="transmembrane region" description="Helical" evidence="8">
    <location>
        <begin position="107"/>
        <end position="127"/>
    </location>
</feature>
<evidence type="ECO:0000256" key="2">
    <source>
        <dbReference type="ARBA" id="ARBA00008807"/>
    </source>
</evidence>
<feature type="region of interest" description="Disordered" evidence="7">
    <location>
        <begin position="731"/>
        <end position="752"/>
    </location>
</feature>
<dbReference type="GO" id="GO:0000329">
    <property type="term" value="C:fungal-type vacuole membrane"/>
    <property type="evidence" value="ECO:0007669"/>
    <property type="project" value="TreeGrafter"/>
</dbReference>
<keyword evidence="6 8" id="KW-0472">Membrane</keyword>
<evidence type="ECO:0008006" key="11">
    <source>
        <dbReference type="Google" id="ProtNLM"/>
    </source>
</evidence>
<dbReference type="GO" id="GO:0035673">
    <property type="term" value="F:oligopeptide transmembrane transporter activity"/>
    <property type="evidence" value="ECO:0007669"/>
    <property type="project" value="InterPro"/>
</dbReference>
<comment type="subcellular location">
    <subcellularLocation>
        <location evidence="1">Membrane</location>
        <topology evidence="1">Multi-pass membrane protein</topology>
    </subcellularLocation>
</comment>
<evidence type="ECO:0000313" key="9">
    <source>
        <dbReference type="EMBL" id="VVT43672.1"/>
    </source>
</evidence>
<keyword evidence="3" id="KW-0813">Transport</keyword>
<keyword evidence="10" id="KW-1185">Reference proteome</keyword>